<evidence type="ECO:0000259" key="14">
    <source>
        <dbReference type="PROSITE" id="PS50902"/>
    </source>
</evidence>
<dbReference type="SUPFAM" id="SSF48264">
    <property type="entry name" value="Cytochrome P450"/>
    <property type="match status" value="1"/>
</dbReference>
<keyword evidence="10 12" id="KW-0408">Iron</keyword>
<dbReference type="Pfam" id="PF00175">
    <property type="entry name" value="NAD_binding_1"/>
    <property type="match status" value="1"/>
</dbReference>
<dbReference type="PROSITE" id="PS51384">
    <property type="entry name" value="FAD_FR"/>
    <property type="match status" value="1"/>
</dbReference>
<dbReference type="Pfam" id="PF00667">
    <property type="entry name" value="FAD_binding_1"/>
    <property type="match status" value="1"/>
</dbReference>
<dbReference type="Gene3D" id="3.40.50.80">
    <property type="entry name" value="Nucleotide-binding domain of ferredoxin-NADP reductase (FNR) module"/>
    <property type="match status" value="1"/>
</dbReference>
<dbReference type="GO" id="GO:0003958">
    <property type="term" value="F:NADPH-hemoprotein reductase activity"/>
    <property type="evidence" value="ECO:0007669"/>
    <property type="project" value="UniProtKB-UniRule"/>
</dbReference>
<feature type="domain" description="FAD-binding FR-type" evidence="15">
    <location>
        <begin position="668"/>
        <end position="901"/>
    </location>
</feature>
<keyword evidence="11 12" id="KW-0503">Monooxygenase</keyword>
<accession>A0A7Y3WYZ0</accession>
<dbReference type="PANTHER" id="PTHR19384:SF17">
    <property type="entry name" value="NADPH--CYTOCHROME P450 REDUCTASE"/>
    <property type="match status" value="1"/>
</dbReference>
<evidence type="ECO:0000256" key="3">
    <source>
        <dbReference type="ARBA" id="ARBA00022617"/>
    </source>
</evidence>
<dbReference type="GO" id="GO:0010181">
    <property type="term" value="F:FMN binding"/>
    <property type="evidence" value="ECO:0007669"/>
    <property type="project" value="UniProtKB-UniRule"/>
</dbReference>
<dbReference type="SUPFAM" id="SSF63380">
    <property type="entry name" value="Riboflavin synthase domain-like"/>
    <property type="match status" value="1"/>
</dbReference>
<dbReference type="GO" id="GO:0070330">
    <property type="term" value="F:aromatase activity"/>
    <property type="evidence" value="ECO:0007669"/>
    <property type="project" value="UniProtKB-UniRule"/>
</dbReference>
<dbReference type="RefSeq" id="WP_062425050.1">
    <property type="nucleotide sequence ID" value="NZ_PKQI01000003.1"/>
</dbReference>
<evidence type="ECO:0000256" key="1">
    <source>
        <dbReference type="ARBA" id="ARBA00010018"/>
    </source>
</evidence>
<evidence type="ECO:0000256" key="9">
    <source>
        <dbReference type="ARBA" id="ARBA00023002"/>
    </source>
</evidence>
<keyword evidence="9 12" id="KW-0560">Oxidoreductase</keyword>
<evidence type="ECO:0000259" key="15">
    <source>
        <dbReference type="PROSITE" id="PS51384"/>
    </source>
</evidence>
<keyword evidence="5 12" id="KW-0288">FMN</keyword>
<feature type="domain" description="Flavodoxin-like" evidence="14">
    <location>
        <begin position="493"/>
        <end position="632"/>
    </location>
</feature>
<protein>
    <recommendedName>
        <fullName evidence="12">Bifunctional cytochrome P450/NADPH--P450 reductase</fullName>
    </recommendedName>
    <domain>
        <recommendedName>
            <fullName evidence="12">Cytochrome P450</fullName>
            <ecNumber evidence="12">1.14.14.1</ecNumber>
        </recommendedName>
    </domain>
    <domain>
        <recommendedName>
            <fullName evidence="12">NADPH--cytochrome P450 reductase</fullName>
            <ecNumber evidence="12">1.6.2.4</ecNumber>
        </recommendedName>
    </domain>
</protein>
<evidence type="ECO:0000256" key="12">
    <source>
        <dbReference type="PIRNR" id="PIRNR000209"/>
    </source>
</evidence>
<dbReference type="InterPro" id="IPR001128">
    <property type="entry name" value="Cyt_P450"/>
</dbReference>
<sequence length="1058" mass="117197">MTSSASIPQPPTRPIVGNLFDMDVNAPVQSMMKLAETYGPFFRLRVFDQVFHLVSSQELVDELSDESRFTKRVDVSLEQLRPIARDGLFTAYTEEPNWGKAHRILMPALGPIGVRSMFGEMQDIANQMFLRWERFGPEVGIDVADNMTRLTLDTIALCGFNYRFNSFYQNELHPFVGAMTGALTEAGQRAMRPEFLTALMFSKSRQFRKDAETLHSVAQKIVADRKADPDAAERNDLLSRMLNMADPETGDRLSEENIAYQMVTLLVAGHETTSGLLSFATYLLLRNPEGLQKARAIVDDVLGDEMPRIEHLAQLRYIEQLLMESLRLWPTAAAYSVKPLKDTTLGGRYPVTTDDTVMVLGPSLHRDPKAWDEPEAFRPERFAPENADKLLANAWKPFGNGQRACIGRSFAMQEAQLVLSMMLQRFDFSFEDPSYKLKIHESLTLKPENLRIKARIRRPADQLVRATIVATSSGATTSECSPAIADDESLTQLKVLYGSNAGSAEALANRIAAEARAHGFAPTLAPMDRFADDIPRNGAVIVVTASYEGQPPDNARQFVPAIESCPTDSLRDLRFAVFGCGNKQWARTWQAIPKRVDAALEKAGAQRVWERGEGDSGGDFFGSFDEWSAGMWSALAVAFGKEAIALETASPLELEFIKGRREALLRLVDLRQGIVVENRELVSLHSPDARSKRHIELKLPVGVTYRAGDYLAVLPRNSDDLVDRALRRFGLASDVMVTISSQAASRGLPAGHPISCGDLLSNYVELSTPATKAQVRTLAISTKCPPEQAELQLLAAVRYDEEVLPRRLSVLDLLDRFASCALGFAEWLQMLPPMTIRQYSISSSPLWNPQHVTLTISVVDAPALSGMGRHRGVASSYMASRAPGDRVSIAVRPSNSRFHPPTDTSKPIVLICAGSGIAPFRGFLQERSIQKSNGRKVGPALLFFGVDHPDVDFLYRDELAAWERDGVVTVLPAFSARPEGDVSFVQHRVWSERARIAKLFQEGATVFVCGDGKQMAPAVRDTLIKTYREASGASEDEAHVWADVIEREQGRYVSDVFS</sequence>
<dbReference type="CDD" id="cd06206">
    <property type="entry name" value="bifunctional_CYPOR"/>
    <property type="match status" value="1"/>
</dbReference>
<dbReference type="Pfam" id="PF00067">
    <property type="entry name" value="p450"/>
    <property type="match status" value="1"/>
</dbReference>
<dbReference type="InterPro" id="IPR029039">
    <property type="entry name" value="Flavoprotein-like_sf"/>
</dbReference>
<comment type="cofactor">
    <cofactor evidence="12 13">
        <name>heme</name>
        <dbReference type="ChEBI" id="CHEBI:30413"/>
    </cofactor>
</comment>
<dbReference type="InterPro" id="IPR001433">
    <property type="entry name" value="OxRdtase_FAD/NAD-bd"/>
</dbReference>
<dbReference type="AlphaFoldDB" id="A0A7Y3WYZ0"/>
<keyword evidence="4 12" id="KW-0285">Flavoprotein</keyword>
<dbReference type="PROSITE" id="PS50902">
    <property type="entry name" value="FLAVODOXIN_LIKE"/>
    <property type="match status" value="1"/>
</dbReference>
<dbReference type="SUPFAM" id="SSF52218">
    <property type="entry name" value="Flavoproteins"/>
    <property type="match status" value="1"/>
</dbReference>
<evidence type="ECO:0000256" key="5">
    <source>
        <dbReference type="ARBA" id="ARBA00022643"/>
    </source>
</evidence>
<dbReference type="Proteomes" id="UP000526233">
    <property type="component" value="Unassembled WGS sequence"/>
</dbReference>
<dbReference type="SUPFAM" id="SSF52343">
    <property type="entry name" value="Ferredoxin reductase-like, C-terminal NADP-linked domain"/>
    <property type="match status" value="1"/>
</dbReference>
<evidence type="ECO:0000256" key="6">
    <source>
        <dbReference type="ARBA" id="ARBA00022723"/>
    </source>
</evidence>
<proteinExistence type="inferred from homology"/>
<dbReference type="InterPro" id="IPR017938">
    <property type="entry name" value="Riboflavin_synthase-like_b-brl"/>
</dbReference>
<dbReference type="PIRSF" id="PIRSF000209">
    <property type="entry name" value="Bifunctional_P450_P450R"/>
    <property type="match status" value="1"/>
</dbReference>
<evidence type="ECO:0000313" key="16">
    <source>
        <dbReference type="EMBL" id="NNV22902.1"/>
    </source>
</evidence>
<dbReference type="GO" id="GO:0005506">
    <property type="term" value="F:iron ion binding"/>
    <property type="evidence" value="ECO:0007669"/>
    <property type="project" value="UniProtKB-UniRule"/>
</dbReference>
<dbReference type="Gene3D" id="3.40.50.360">
    <property type="match status" value="1"/>
</dbReference>
<organism evidence="16 17">
    <name type="scientific">Brucella pseudogrignonensis</name>
    <dbReference type="NCBI Taxonomy" id="419475"/>
    <lineage>
        <taxon>Bacteria</taxon>
        <taxon>Pseudomonadati</taxon>
        <taxon>Pseudomonadota</taxon>
        <taxon>Alphaproteobacteria</taxon>
        <taxon>Hyphomicrobiales</taxon>
        <taxon>Brucellaceae</taxon>
        <taxon>Brucella/Ochrobactrum group</taxon>
        <taxon>Brucella</taxon>
    </lineage>
</organism>
<dbReference type="PROSITE" id="PS00086">
    <property type="entry name" value="CYTOCHROME_P450"/>
    <property type="match status" value="1"/>
</dbReference>
<dbReference type="InterPro" id="IPR039261">
    <property type="entry name" value="FNR_nucleotide-bd"/>
</dbReference>
<dbReference type="Gene3D" id="1.20.990.10">
    <property type="entry name" value="NADPH-cytochrome p450 Reductase, Chain A, domain 3"/>
    <property type="match status" value="1"/>
</dbReference>
<dbReference type="GO" id="GO:0050660">
    <property type="term" value="F:flavin adenine dinucleotide binding"/>
    <property type="evidence" value="ECO:0007669"/>
    <property type="project" value="TreeGrafter"/>
</dbReference>
<dbReference type="GO" id="GO:0020037">
    <property type="term" value="F:heme binding"/>
    <property type="evidence" value="ECO:0007669"/>
    <property type="project" value="UniProtKB-UniRule"/>
</dbReference>
<keyword evidence="12" id="KW-0249">Electron transport</keyword>
<evidence type="ECO:0000256" key="11">
    <source>
        <dbReference type="ARBA" id="ARBA00023033"/>
    </source>
</evidence>
<dbReference type="InterPro" id="IPR003097">
    <property type="entry name" value="CysJ-like_FAD-binding"/>
</dbReference>
<gene>
    <name evidence="16" type="ORF">EHE22_21060</name>
</gene>
<dbReference type="PANTHER" id="PTHR19384">
    <property type="entry name" value="NITRIC OXIDE SYNTHASE-RELATED"/>
    <property type="match status" value="1"/>
</dbReference>
<dbReference type="InterPro" id="IPR023173">
    <property type="entry name" value="NADPH_Cyt_P450_Rdtase_alpha"/>
</dbReference>
<comment type="cofactor">
    <cofactor evidence="12">
        <name>FAD</name>
        <dbReference type="ChEBI" id="CHEBI:57692"/>
    </cofactor>
    <cofactor evidence="12">
        <name>FMN</name>
        <dbReference type="ChEBI" id="CHEBI:58210"/>
    </cofactor>
</comment>
<dbReference type="InterPro" id="IPR017972">
    <property type="entry name" value="Cyt_P450_CS"/>
</dbReference>
<keyword evidence="2 12" id="KW-0813">Transport</keyword>
<evidence type="ECO:0000256" key="13">
    <source>
        <dbReference type="PIRSR" id="PIRSR000209-1"/>
    </source>
</evidence>
<dbReference type="PRINTS" id="PR00385">
    <property type="entry name" value="P450"/>
</dbReference>
<dbReference type="InterPro" id="IPR008254">
    <property type="entry name" value="Flavodoxin/NO_synth"/>
</dbReference>
<dbReference type="EC" id="1.14.14.1" evidence="12"/>
<dbReference type="EMBL" id="PKQI01000003">
    <property type="protein sequence ID" value="NNV22902.1"/>
    <property type="molecule type" value="Genomic_DNA"/>
</dbReference>
<evidence type="ECO:0000256" key="8">
    <source>
        <dbReference type="ARBA" id="ARBA00022857"/>
    </source>
</evidence>
<comment type="caution">
    <text evidence="16">The sequence shown here is derived from an EMBL/GenBank/DDBJ whole genome shotgun (WGS) entry which is preliminary data.</text>
</comment>
<keyword evidence="7 12" id="KW-0274">FAD</keyword>
<evidence type="ECO:0000256" key="4">
    <source>
        <dbReference type="ARBA" id="ARBA00022630"/>
    </source>
</evidence>
<dbReference type="EC" id="1.6.2.4" evidence="12"/>
<evidence type="ECO:0000256" key="10">
    <source>
        <dbReference type="ARBA" id="ARBA00023004"/>
    </source>
</evidence>
<reference evidence="16 17" key="1">
    <citation type="submission" date="2018-11" db="EMBL/GenBank/DDBJ databases">
        <title>Genome sequencing and analysis.</title>
        <authorList>
            <person name="Huang Y.-T."/>
        </authorList>
    </citation>
    <scope>NUCLEOTIDE SEQUENCE [LARGE SCALE GENOMIC DNA]</scope>
    <source>
        <strain evidence="16 17">SHIN</strain>
    </source>
</reference>
<name>A0A7Y3WYZ0_9HYPH</name>
<keyword evidence="8 12" id="KW-0521">NADP</keyword>
<evidence type="ECO:0000256" key="7">
    <source>
        <dbReference type="ARBA" id="ARBA00022827"/>
    </source>
</evidence>
<comment type="catalytic activity">
    <reaction evidence="12">
        <text>an organic molecule + reduced [NADPH--hemoprotein reductase] + O2 = an alcohol + oxidized [NADPH--hemoprotein reductase] + H2O + H(+)</text>
        <dbReference type="Rhea" id="RHEA:17149"/>
        <dbReference type="Rhea" id="RHEA-COMP:11964"/>
        <dbReference type="Rhea" id="RHEA-COMP:11965"/>
        <dbReference type="ChEBI" id="CHEBI:15377"/>
        <dbReference type="ChEBI" id="CHEBI:15378"/>
        <dbReference type="ChEBI" id="CHEBI:15379"/>
        <dbReference type="ChEBI" id="CHEBI:30879"/>
        <dbReference type="ChEBI" id="CHEBI:57618"/>
        <dbReference type="ChEBI" id="CHEBI:58210"/>
        <dbReference type="ChEBI" id="CHEBI:142491"/>
        <dbReference type="EC" id="1.14.14.1"/>
    </reaction>
</comment>
<dbReference type="InterPro" id="IPR017927">
    <property type="entry name" value="FAD-bd_FR_type"/>
</dbReference>
<dbReference type="InterPro" id="IPR002401">
    <property type="entry name" value="Cyt_P450_E_grp-I"/>
</dbReference>
<keyword evidence="3 12" id="KW-0349">Heme</keyword>
<dbReference type="PRINTS" id="PR00463">
    <property type="entry name" value="EP450I"/>
</dbReference>
<dbReference type="GO" id="GO:0005829">
    <property type="term" value="C:cytosol"/>
    <property type="evidence" value="ECO:0007669"/>
    <property type="project" value="TreeGrafter"/>
</dbReference>
<dbReference type="InterPro" id="IPR023206">
    <property type="entry name" value="Bifunctional_P450_P450_red"/>
</dbReference>
<dbReference type="FunFam" id="2.40.30.10:FF:000198">
    <property type="entry name" value="Bifunctional cytochrome P450/NADPH--P450 reductase"/>
    <property type="match status" value="1"/>
</dbReference>
<keyword evidence="6 12" id="KW-0479">Metal-binding</keyword>
<dbReference type="Gene3D" id="1.10.630.10">
    <property type="entry name" value="Cytochrome P450"/>
    <property type="match status" value="1"/>
</dbReference>
<dbReference type="FunFam" id="1.10.630.10:FF:000040">
    <property type="entry name" value="Bifunctional cytochrome P450/NADPH--P450 reductase"/>
    <property type="match status" value="1"/>
</dbReference>
<evidence type="ECO:0000256" key="2">
    <source>
        <dbReference type="ARBA" id="ARBA00022448"/>
    </source>
</evidence>
<comment type="catalytic activity">
    <reaction evidence="12">
        <text>2 oxidized [cytochrome P450] + NADPH = 2 reduced [cytochrome P450] + NADP(+) + H(+)</text>
        <dbReference type="Rhea" id="RHEA:24040"/>
        <dbReference type="Rhea" id="RHEA-COMP:14627"/>
        <dbReference type="Rhea" id="RHEA-COMP:14628"/>
        <dbReference type="ChEBI" id="CHEBI:15378"/>
        <dbReference type="ChEBI" id="CHEBI:55376"/>
        <dbReference type="ChEBI" id="CHEBI:57783"/>
        <dbReference type="ChEBI" id="CHEBI:58349"/>
        <dbReference type="ChEBI" id="CHEBI:60344"/>
        <dbReference type="EC" id="1.6.2.4"/>
    </reaction>
</comment>
<dbReference type="InterPro" id="IPR036396">
    <property type="entry name" value="Cyt_P450_sf"/>
</dbReference>
<evidence type="ECO:0000313" key="17">
    <source>
        <dbReference type="Proteomes" id="UP000526233"/>
    </source>
</evidence>
<comment type="similarity">
    <text evidence="1 12">In the N-terminal section; belongs to the cytochrome P450 family.</text>
</comment>
<dbReference type="Pfam" id="PF00258">
    <property type="entry name" value="Flavodoxin_1"/>
    <property type="match status" value="1"/>
</dbReference>
<dbReference type="CDD" id="cd11068">
    <property type="entry name" value="CYP120A1"/>
    <property type="match status" value="1"/>
</dbReference>
<feature type="binding site" description="axial binding residue" evidence="13">
    <location>
        <position position="405"/>
    </location>
    <ligand>
        <name>heme</name>
        <dbReference type="ChEBI" id="CHEBI:30413"/>
    </ligand>
    <ligandPart>
        <name>Fe</name>
        <dbReference type="ChEBI" id="CHEBI:18248"/>
    </ligandPart>
</feature>
<dbReference type="Gene3D" id="2.40.30.10">
    <property type="entry name" value="Translation factors"/>
    <property type="match status" value="1"/>
</dbReference>